<organism evidence="1">
    <name type="scientific">Vibrio sp. HB236076</name>
    <dbReference type="NCBI Taxonomy" id="3232307"/>
    <lineage>
        <taxon>Bacteria</taxon>
        <taxon>Pseudomonadati</taxon>
        <taxon>Pseudomonadota</taxon>
        <taxon>Gammaproteobacteria</taxon>
        <taxon>Vibrionales</taxon>
        <taxon>Vibrionaceae</taxon>
        <taxon>Vibrio</taxon>
    </lineage>
</organism>
<dbReference type="REBASE" id="856162">
    <property type="entry name" value="Vsp6ORF1640P"/>
</dbReference>
<proteinExistence type="predicted"/>
<evidence type="ECO:0000313" key="1">
    <source>
        <dbReference type="EMBL" id="XDK25376.1"/>
    </source>
</evidence>
<dbReference type="AlphaFoldDB" id="A0AB39HAP5"/>
<gene>
    <name evidence="1" type="ORF">AB0763_01635</name>
</gene>
<name>A0AB39HAP5_9VIBR</name>
<sequence length="372" mass="42211">MLAQNFRNLMELVERETVSDSFGGPQLQGKAPSYRVSVLTKWLIENYPTESCSTSTLLTNLSQRTNDAEFSYIVESCIRFAFLIELTNLGITSTKMKTRWLEGSIIKTMPGSYQNYRGPFSPGNDERASSFDDCLAVFNRSLELVINSRPHLEVFKNLRYPGCRAVPYEGVLTYSNVLLNPVHVHQNICLTNLNDICWLIQARPIIRAALTSKNRNKINTKCYKTDRSQTGEVQTNRAKRWECIAMDFQHATIEECWSVERKLLSDLAHFTNFSQETKLRLINEGLFGAQHITKCPITLEPLDFIQFQQDAEHGESCFQVGHMNPLKAGGRHVGPNIAWISADGNRIQGDLDLDATRALIRGIAERMNELTL</sequence>
<dbReference type="RefSeq" id="WP_140184405.1">
    <property type="nucleotide sequence ID" value="NZ_CP162601.1"/>
</dbReference>
<dbReference type="EMBL" id="CP162601">
    <property type="protein sequence ID" value="XDK25376.1"/>
    <property type="molecule type" value="Genomic_DNA"/>
</dbReference>
<dbReference type="KEGG" id="vih:AB0763_01635"/>
<accession>A0AB39HAP5</accession>
<protein>
    <submittedName>
        <fullName evidence="1">Uncharacterized protein</fullName>
    </submittedName>
</protein>
<reference evidence="1" key="1">
    <citation type="submission" date="2024-07" db="EMBL/GenBank/DDBJ databases">
        <title>Genome Analysis of a Potential Novel Vibrio Species Secreting pH- and Thermo-stable Alginate Lyase and its Application in Producing Alginate Oligosaccharides.</title>
        <authorList>
            <person name="Huang H."/>
            <person name="Bao K."/>
        </authorList>
    </citation>
    <scope>NUCLEOTIDE SEQUENCE</scope>
    <source>
        <strain evidence="1">HB236076</strain>
    </source>
</reference>